<evidence type="ECO:0000313" key="3">
    <source>
        <dbReference type="EMBL" id="MBC3537280.1"/>
    </source>
</evidence>
<keyword evidence="1" id="KW-0472">Membrane</keyword>
<feature type="transmembrane region" description="Helical" evidence="1">
    <location>
        <begin position="38"/>
        <end position="60"/>
    </location>
</feature>
<keyword evidence="1" id="KW-1133">Transmembrane helix</keyword>
<dbReference type="InterPro" id="IPR014729">
    <property type="entry name" value="Rossmann-like_a/b/a_fold"/>
</dbReference>
<dbReference type="Gene3D" id="3.40.50.620">
    <property type="entry name" value="HUPs"/>
    <property type="match status" value="1"/>
</dbReference>
<proteinExistence type="predicted"/>
<feature type="transmembrane region" description="Helical" evidence="1">
    <location>
        <begin position="12"/>
        <end position="31"/>
    </location>
</feature>
<evidence type="ECO:0000259" key="2">
    <source>
        <dbReference type="Pfam" id="PF02698"/>
    </source>
</evidence>
<evidence type="ECO:0000313" key="4">
    <source>
        <dbReference type="Proteomes" id="UP000606870"/>
    </source>
</evidence>
<dbReference type="Proteomes" id="UP000606870">
    <property type="component" value="Unassembled WGS sequence"/>
</dbReference>
<dbReference type="PANTHER" id="PTHR30336">
    <property type="entry name" value="INNER MEMBRANE PROTEIN, PROBABLE PERMEASE"/>
    <property type="match status" value="1"/>
</dbReference>
<dbReference type="PANTHER" id="PTHR30336:SF4">
    <property type="entry name" value="ENVELOPE BIOGENESIS FACTOR ELYC"/>
    <property type="match status" value="1"/>
</dbReference>
<comment type="caution">
    <text evidence="3">The sequence shown here is derived from an EMBL/GenBank/DDBJ whole genome shotgun (WGS) entry which is preliminary data.</text>
</comment>
<reference evidence="3 4" key="1">
    <citation type="submission" date="2020-08" db="EMBL/GenBank/DDBJ databases">
        <authorList>
            <person name="Liu C."/>
            <person name="Sun Q."/>
        </authorList>
    </citation>
    <scope>NUCLEOTIDE SEQUENCE [LARGE SCALE GENOMIC DNA]</scope>
    <source>
        <strain evidence="3 4">NSJ-59</strain>
    </source>
</reference>
<evidence type="ECO:0000256" key="1">
    <source>
        <dbReference type="SAM" id="Phobius"/>
    </source>
</evidence>
<protein>
    <submittedName>
        <fullName evidence="3">YdcF family protein</fullName>
    </submittedName>
</protein>
<feature type="domain" description="DUF218" evidence="2">
    <location>
        <begin position="78"/>
        <end position="244"/>
    </location>
</feature>
<dbReference type="InterPro" id="IPR003848">
    <property type="entry name" value="DUF218"/>
</dbReference>
<keyword evidence="4" id="KW-1185">Reference proteome</keyword>
<dbReference type="CDD" id="cd06259">
    <property type="entry name" value="YdcF-like"/>
    <property type="match status" value="1"/>
</dbReference>
<dbReference type="Pfam" id="PF02698">
    <property type="entry name" value="DUF218"/>
    <property type="match status" value="1"/>
</dbReference>
<dbReference type="EMBL" id="JACOGK010000023">
    <property type="protein sequence ID" value="MBC3537280.1"/>
    <property type="molecule type" value="Genomic_DNA"/>
</dbReference>
<name>A0ABR6VJ06_9FIRM</name>
<sequence length="253" mass="27504">MLFVIKWLYQWILPIGGFFTLLVGLLFYMFRKKAAGRWCLLCLTLALYALSIAPVSRLLLQPLELAYVQPAAAGLPGDVVVLLGGGARAGVRDVDGTGQTGSAAANRLLTAVRVQKAKAVPIILSGGAVFPGDADEAAIEKRVLLSLGVAEKDIYVDEKSRNTAENAQYTSAFCRDHGWQHPVVVTSAFHMPRAIRFFEREGLAPIPYPCDYRSNIETVVTAFSFIPQSYVLYQSCLAIKEYVGLGAAYAGLQ</sequence>
<gene>
    <name evidence="3" type="ORF">H8J70_08445</name>
</gene>
<keyword evidence="1" id="KW-0812">Transmembrane</keyword>
<accession>A0ABR6VJ06</accession>
<organism evidence="3 4">
    <name type="scientific">Megasphaera hominis</name>
    <dbReference type="NCBI Taxonomy" id="159836"/>
    <lineage>
        <taxon>Bacteria</taxon>
        <taxon>Bacillati</taxon>
        <taxon>Bacillota</taxon>
        <taxon>Negativicutes</taxon>
        <taxon>Veillonellales</taxon>
        <taxon>Veillonellaceae</taxon>
        <taxon>Megasphaera</taxon>
    </lineage>
</organism>
<dbReference type="InterPro" id="IPR051599">
    <property type="entry name" value="Cell_Envelope_Assoc"/>
</dbReference>